<evidence type="ECO:0000256" key="7">
    <source>
        <dbReference type="ARBA" id="ARBA00022741"/>
    </source>
</evidence>
<dbReference type="SUPFAM" id="SSF55681">
    <property type="entry name" value="Class II aaRS and biotin synthetases"/>
    <property type="match status" value="1"/>
</dbReference>
<dbReference type="AlphaFoldDB" id="A0A9W8ATQ0"/>
<dbReference type="InterPro" id="IPR040725">
    <property type="entry name" value="PheRS_DBD3"/>
</dbReference>
<evidence type="ECO:0000256" key="19">
    <source>
        <dbReference type="ARBA" id="ARBA00023204"/>
    </source>
</evidence>
<comment type="catalytic activity">
    <reaction evidence="21">
        <text>ATP + H2O = ADP + phosphate + H(+)</text>
        <dbReference type="Rhea" id="RHEA:13065"/>
        <dbReference type="ChEBI" id="CHEBI:15377"/>
        <dbReference type="ChEBI" id="CHEBI:15378"/>
        <dbReference type="ChEBI" id="CHEBI:30616"/>
        <dbReference type="ChEBI" id="CHEBI:43474"/>
        <dbReference type="ChEBI" id="CHEBI:456216"/>
        <dbReference type="EC" id="3.6.4.12"/>
    </reaction>
</comment>
<evidence type="ECO:0000256" key="10">
    <source>
        <dbReference type="ARBA" id="ARBA00022806"/>
    </source>
</evidence>
<dbReference type="EMBL" id="JANBPY010000382">
    <property type="protein sequence ID" value="KAJ1967174.1"/>
    <property type="molecule type" value="Genomic_DNA"/>
</dbReference>
<evidence type="ECO:0000256" key="4">
    <source>
        <dbReference type="ARBA" id="ARBA00012551"/>
    </source>
</evidence>
<keyword evidence="19" id="KW-0234">DNA repair</keyword>
<evidence type="ECO:0000256" key="13">
    <source>
        <dbReference type="ARBA" id="ARBA00022853"/>
    </source>
</evidence>
<dbReference type="Pfam" id="PF17856">
    <property type="entry name" value="TIP49_C"/>
    <property type="match status" value="1"/>
</dbReference>
<dbReference type="InterPro" id="IPR042487">
    <property type="entry name" value="RuvBL1/2_DNA/RNA_bd_dom"/>
</dbReference>
<dbReference type="FunFam" id="2.40.50.360:FF:000001">
    <property type="entry name" value="RuvB-like helicase"/>
    <property type="match status" value="1"/>
</dbReference>
<keyword evidence="24" id="KW-1185">Reference proteome</keyword>
<sequence>MSTEELIAYLLQNLDLQGSIPDTKDLQPAEATGPLDQGLVRGALSSLQSRAMVDYQPLERDYLVLTSEGEEIARTGSHEAKVFHAIPAGDQGIAMADLQKQLGPSAKIGQGKALANKWVKIASGRLVRLVDSITDQTQEHLKAIQATGAVDSPAVSKELIKRKLCSKQKVTSYAVVKGPEFALNVEKQATDITAEMLQSGAWKTQSFKRYNFNAEGIQPPSGHLHPLMKVREEFRAIFFEMGFTEMPTNKFVESSFWNFDTLFQPQQHPARDMQDTFFLKDPVSSADLPKDLVEKVAKVHSQGGYGSIGYRYNWDIAEAEKLVLRTHTTAVSSYMLRMLAQQKPFKPAKYFSIDRVFRNETLDATHLAEFHQVEGVVADRNMTLGDLIGFMSVFFRKMGITELRFKPAYNPYTEPSLEIFSYHKGFKKWVEIGNSGLFRPELLRPMGMDPDVRVAGWGLSLERPTMIKYGIDNIRELMGHKVDLGMIQSNPVCRLDKKMGKELLEVVDDVAIQEVKSTAREQRVATHSHIRGLGLKPDGTAEPIATGFVGQEDAREAAGYIVELVKNKKMAGRAVLLSGAPGTGKTAIAYAISQELGPQVPFCPMVGSEVYSTEIKKTEVLMENFRRAIGLRVKETKEVYEGEVTEISPEETEDPLGGYGKTISHVILGLKTVKGTKQLRLDPSIYESLLKEKVTVGDVIYIESNTGAVKRVGRSDAFATEYDLEAEEYVPVPKGDVLKKREVTQNVTLHDLDIANAKPQGGQDIISMMGQLMKPRKTEITEKLRQEINKVVNKYIEQGTAELIPGVLFIDEVHMLDIECFTYLNRALESSLSPIVVLATNRGICTIRGTEDIQAPHGIPLDLLDRLLIIRTMPYMQEEISVILEIRAKVEGLKLTPEALQRMAEKGVSSSLRYAMQLMSPAAVLARLQQRDEIQLQDIEEVGTLFFDAKTSAQVVTERQSEFLS</sequence>
<evidence type="ECO:0000313" key="24">
    <source>
        <dbReference type="Proteomes" id="UP001150925"/>
    </source>
</evidence>
<keyword evidence="18" id="KW-0804">Transcription</keyword>
<dbReference type="Gene3D" id="1.10.8.60">
    <property type="match status" value="1"/>
</dbReference>
<evidence type="ECO:0000256" key="9">
    <source>
        <dbReference type="ARBA" id="ARBA00022801"/>
    </source>
</evidence>
<dbReference type="SUPFAM" id="SSF52540">
    <property type="entry name" value="P-loop containing nucleoside triphosphate hydrolases"/>
    <property type="match status" value="1"/>
</dbReference>
<keyword evidence="15" id="KW-0805">Transcription regulation</keyword>
<evidence type="ECO:0000256" key="6">
    <source>
        <dbReference type="ARBA" id="ARBA00022723"/>
    </source>
</evidence>
<dbReference type="InterPro" id="IPR002319">
    <property type="entry name" value="Phenylalanyl-tRNA_Synthase"/>
</dbReference>
<evidence type="ECO:0000256" key="3">
    <source>
        <dbReference type="ARBA" id="ARBA00007519"/>
    </source>
</evidence>
<name>A0A9W8ATQ0_9FUNG</name>
<dbReference type="GO" id="GO:0016787">
    <property type="term" value="F:hydrolase activity"/>
    <property type="evidence" value="ECO:0007669"/>
    <property type="project" value="UniProtKB-KW"/>
</dbReference>
<evidence type="ECO:0000256" key="8">
    <source>
        <dbReference type="ARBA" id="ARBA00022763"/>
    </source>
</evidence>
<dbReference type="InterPro" id="IPR045864">
    <property type="entry name" value="aa-tRNA-synth_II/BPL/LPL"/>
</dbReference>
<keyword evidence="14" id="KW-0648">Protein biosynthesis</keyword>
<evidence type="ECO:0000256" key="15">
    <source>
        <dbReference type="ARBA" id="ARBA00023015"/>
    </source>
</evidence>
<evidence type="ECO:0000256" key="5">
    <source>
        <dbReference type="ARBA" id="ARBA00022598"/>
    </source>
</evidence>
<comment type="similarity">
    <text evidence="3">Belongs to the RuvB family.</text>
</comment>
<keyword evidence="20" id="KW-0539">Nucleus</keyword>
<dbReference type="Gene3D" id="1.10.10.2320">
    <property type="match status" value="1"/>
</dbReference>
<evidence type="ECO:0000256" key="20">
    <source>
        <dbReference type="ARBA" id="ARBA00023242"/>
    </source>
</evidence>
<keyword evidence="13" id="KW-0156">Chromatin regulator</keyword>
<dbReference type="NCBIfam" id="TIGR00468">
    <property type="entry name" value="pheS"/>
    <property type="match status" value="1"/>
</dbReference>
<dbReference type="GO" id="GO:0031011">
    <property type="term" value="C:Ino80 complex"/>
    <property type="evidence" value="ECO:0007669"/>
    <property type="project" value="UniProtKB-ARBA"/>
</dbReference>
<dbReference type="GO" id="GO:0000812">
    <property type="term" value="C:Swr1 complex"/>
    <property type="evidence" value="ECO:0007669"/>
    <property type="project" value="UniProtKB-ARBA"/>
</dbReference>
<keyword evidence="6" id="KW-0479">Metal-binding</keyword>
<evidence type="ECO:0000313" key="23">
    <source>
        <dbReference type="EMBL" id="KAJ1967174.1"/>
    </source>
</evidence>
<gene>
    <name evidence="23" type="primary">RVB1</name>
    <name evidence="23" type="ORF">IWQ62_002019</name>
</gene>
<dbReference type="InterPro" id="IPR006195">
    <property type="entry name" value="aa-tRNA-synth_II"/>
</dbReference>
<dbReference type="GO" id="GO:0000049">
    <property type="term" value="F:tRNA binding"/>
    <property type="evidence" value="ECO:0007669"/>
    <property type="project" value="InterPro"/>
</dbReference>
<evidence type="ECO:0000256" key="14">
    <source>
        <dbReference type="ARBA" id="ARBA00022917"/>
    </source>
</evidence>
<keyword evidence="11" id="KW-0067">ATP-binding</keyword>
<keyword evidence="17" id="KW-0010">Activator</keyword>
<keyword evidence="7" id="KW-0547">Nucleotide-binding</keyword>
<dbReference type="InterPro" id="IPR027238">
    <property type="entry name" value="RuvB-like"/>
</dbReference>
<organism evidence="23 24">
    <name type="scientific">Dispira parvispora</name>
    <dbReference type="NCBI Taxonomy" id="1520584"/>
    <lineage>
        <taxon>Eukaryota</taxon>
        <taxon>Fungi</taxon>
        <taxon>Fungi incertae sedis</taxon>
        <taxon>Zoopagomycota</taxon>
        <taxon>Kickxellomycotina</taxon>
        <taxon>Dimargaritomycetes</taxon>
        <taxon>Dimargaritales</taxon>
        <taxon>Dimargaritaceae</taxon>
        <taxon>Dispira</taxon>
    </lineage>
</organism>
<feature type="domain" description="Aminoacyl-transfer RNA synthetases class-II family profile" evidence="22">
    <location>
        <begin position="229"/>
        <end position="491"/>
    </location>
</feature>
<dbReference type="SMART" id="SM00382">
    <property type="entry name" value="AAA"/>
    <property type="match status" value="1"/>
</dbReference>
<dbReference type="InterPro" id="IPR010339">
    <property type="entry name" value="TIP49_P-loop"/>
</dbReference>
<evidence type="ECO:0000259" key="22">
    <source>
        <dbReference type="PROSITE" id="PS50862"/>
    </source>
</evidence>
<comment type="subcellular location">
    <subcellularLocation>
        <location evidence="2">Cytoplasm</location>
    </subcellularLocation>
    <subcellularLocation>
        <location evidence="1">Nucleus</location>
    </subcellularLocation>
</comment>
<dbReference type="GO" id="GO:0004826">
    <property type="term" value="F:phenylalanine-tRNA ligase activity"/>
    <property type="evidence" value="ECO:0007669"/>
    <property type="project" value="InterPro"/>
</dbReference>
<dbReference type="OrthoDB" id="238316at2759"/>
<keyword evidence="16" id="KW-0030">Aminoacyl-tRNA synthetase</keyword>
<dbReference type="Pfam" id="PF01409">
    <property type="entry name" value="tRNA-synt_2d"/>
    <property type="match status" value="1"/>
</dbReference>
<dbReference type="Gene3D" id="3.40.50.300">
    <property type="entry name" value="P-loop containing nucleotide triphosphate hydrolases"/>
    <property type="match status" value="1"/>
</dbReference>
<evidence type="ECO:0000256" key="21">
    <source>
        <dbReference type="ARBA" id="ARBA00047995"/>
    </source>
</evidence>
<dbReference type="Pfam" id="PF18553">
    <property type="entry name" value="PheRS_DBD3"/>
    <property type="match status" value="1"/>
</dbReference>
<keyword evidence="10 23" id="KW-0347">Helicase</keyword>
<dbReference type="Gene3D" id="2.40.50.360">
    <property type="entry name" value="RuvB-like helicase, domain II"/>
    <property type="match status" value="1"/>
</dbReference>
<dbReference type="InterPro" id="IPR041048">
    <property type="entry name" value="RuvB-like_C"/>
</dbReference>
<dbReference type="GO" id="GO:0006281">
    <property type="term" value="P:DNA repair"/>
    <property type="evidence" value="ECO:0007669"/>
    <property type="project" value="UniProtKB-KW"/>
</dbReference>
<dbReference type="PROSITE" id="PS50862">
    <property type="entry name" value="AA_TRNA_LIGASE_II"/>
    <property type="match status" value="1"/>
</dbReference>
<dbReference type="FunFam" id="1.10.8.60:FF:000010">
    <property type="entry name" value="RuvB-like helicase"/>
    <property type="match status" value="1"/>
</dbReference>
<dbReference type="GO" id="GO:0006325">
    <property type="term" value="P:chromatin organization"/>
    <property type="evidence" value="ECO:0007669"/>
    <property type="project" value="UniProtKB-KW"/>
</dbReference>
<keyword evidence="8" id="KW-0227">DNA damage</keyword>
<reference evidence="23" key="1">
    <citation type="submission" date="2022-07" db="EMBL/GenBank/DDBJ databases">
        <title>Phylogenomic reconstructions and comparative analyses of Kickxellomycotina fungi.</title>
        <authorList>
            <person name="Reynolds N.K."/>
            <person name="Stajich J.E."/>
            <person name="Barry K."/>
            <person name="Grigoriev I.V."/>
            <person name="Crous P."/>
            <person name="Smith M.E."/>
        </authorList>
    </citation>
    <scope>NUCLEOTIDE SEQUENCE</scope>
    <source>
        <strain evidence="23">RSA 1196</strain>
    </source>
</reference>
<evidence type="ECO:0000256" key="12">
    <source>
        <dbReference type="ARBA" id="ARBA00022842"/>
    </source>
</evidence>
<dbReference type="InterPro" id="IPR003593">
    <property type="entry name" value="AAA+_ATPase"/>
</dbReference>
<dbReference type="InterPro" id="IPR027417">
    <property type="entry name" value="P-loop_NTPase"/>
</dbReference>
<dbReference type="Gene3D" id="1.10.10.2330">
    <property type="match status" value="1"/>
</dbReference>
<dbReference type="NCBIfam" id="NF003210">
    <property type="entry name" value="PRK04172.1"/>
    <property type="match status" value="1"/>
</dbReference>
<evidence type="ECO:0000256" key="16">
    <source>
        <dbReference type="ARBA" id="ARBA00023146"/>
    </source>
</evidence>
<evidence type="ECO:0000256" key="18">
    <source>
        <dbReference type="ARBA" id="ARBA00023163"/>
    </source>
</evidence>
<dbReference type="Gene3D" id="3.30.930.10">
    <property type="entry name" value="Bira Bifunctional Protein, Domain 2"/>
    <property type="match status" value="1"/>
</dbReference>
<keyword evidence="5" id="KW-0436">Ligase</keyword>
<dbReference type="Gene3D" id="3.30.1370.240">
    <property type="match status" value="1"/>
</dbReference>
<dbReference type="EC" id="3.6.4.12" evidence="4"/>
<accession>A0A9W8ATQ0</accession>
<dbReference type="GO" id="GO:0046872">
    <property type="term" value="F:metal ion binding"/>
    <property type="evidence" value="ECO:0007669"/>
    <property type="project" value="UniProtKB-KW"/>
</dbReference>
<evidence type="ECO:0000256" key="1">
    <source>
        <dbReference type="ARBA" id="ARBA00004123"/>
    </source>
</evidence>
<evidence type="ECO:0000256" key="11">
    <source>
        <dbReference type="ARBA" id="ARBA00022840"/>
    </source>
</evidence>
<dbReference type="Pfam" id="PF06068">
    <property type="entry name" value="TIP49"/>
    <property type="match status" value="1"/>
</dbReference>
<keyword evidence="9" id="KW-0378">Hydrolase</keyword>
<dbReference type="CDD" id="cd00496">
    <property type="entry name" value="PheRS_alpha_core"/>
    <property type="match status" value="1"/>
</dbReference>
<proteinExistence type="inferred from homology"/>
<dbReference type="InterPro" id="IPR004529">
    <property type="entry name" value="Phe-tRNA-synth_IIc_asu"/>
</dbReference>
<comment type="caution">
    <text evidence="23">The sequence shown here is derived from an EMBL/GenBank/DDBJ whole genome shotgun (WGS) entry which is preliminary data.</text>
</comment>
<evidence type="ECO:0000256" key="17">
    <source>
        <dbReference type="ARBA" id="ARBA00023159"/>
    </source>
</evidence>
<dbReference type="GO" id="GO:0005737">
    <property type="term" value="C:cytoplasm"/>
    <property type="evidence" value="ECO:0007669"/>
    <property type="project" value="UniProtKB-SubCell"/>
</dbReference>
<dbReference type="Proteomes" id="UP001150925">
    <property type="component" value="Unassembled WGS sequence"/>
</dbReference>
<dbReference type="GO" id="GO:0003678">
    <property type="term" value="F:DNA helicase activity"/>
    <property type="evidence" value="ECO:0007669"/>
    <property type="project" value="UniProtKB-EC"/>
</dbReference>
<dbReference type="FunFam" id="3.30.930.10:FF:000028">
    <property type="entry name" value="Phenylalanyl-tRNA synthetase alpha chain"/>
    <property type="match status" value="1"/>
</dbReference>
<keyword evidence="12" id="KW-0460">Magnesium</keyword>
<evidence type="ECO:0000256" key="2">
    <source>
        <dbReference type="ARBA" id="ARBA00004496"/>
    </source>
</evidence>
<protein>
    <recommendedName>
        <fullName evidence="4">DNA helicase</fullName>
        <ecNumber evidence="4">3.6.4.12</ecNumber>
    </recommendedName>
</protein>
<dbReference type="GO" id="GO:0006432">
    <property type="term" value="P:phenylalanyl-tRNA aminoacylation"/>
    <property type="evidence" value="ECO:0007669"/>
    <property type="project" value="InterPro"/>
</dbReference>
<dbReference type="PANTHER" id="PTHR11093">
    <property type="entry name" value="RUVB-RELATED REPTIN AND PONTIN"/>
    <property type="match status" value="1"/>
</dbReference>
<dbReference type="GO" id="GO:0005524">
    <property type="term" value="F:ATP binding"/>
    <property type="evidence" value="ECO:0007669"/>
    <property type="project" value="UniProtKB-KW"/>
</dbReference>